<keyword evidence="3" id="KW-1185">Reference proteome</keyword>
<evidence type="ECO:0000313" key="2">
    <source>
        <dbReference type="EMBL" id="MEQ2163283.1"/>
    </source>
</evidence>
<gene>
    <name evidence="2" type="ORF">GOODEAATRI_028532</name>
</gene>
<accession>A0ABV0MVW5</accession>
<evidence type="ECO:0000313" key="3">
    <source>
        <dbReference type="Proteomes" id="UP001476798"/>
    </source>
</evidence>
<name>A0ABV0MVW5_9TELE</name>
<dbReference type="Proteomes" id="UP001476798">
    <property type="component" value="Unassembled WGS sequence"/>
</dbReference>
<dbReference type="EMBL" id="JAHRIO010013973">
    <property type="protein sequence ID" value="MEQ2163283.1"/>
    <property type="molecule type" value="Genomic_DNA"/>
</dbReference>
<sequence length="85" mass="9475">PPVSVHTCLDKQVRPGVDQIDKSPPEHLRRGSTMGLWMRHLSAPVSTSEGYGFRQRRGMLRGDGEPYHPPRVQTRAVVSGPEAEM</sequence>
<protein>
    <submittedName>
        <fullName evidence="2">Uncharacterized protein</fullName>
    </submittedName>
</protein>
<reference evidence="2 3" key="1">
    <citation type="submission" date="2021-06" db="EMBL/GenBank/DDBJ databases">
        <authorList>
            <person name="Palmer J.M."/>
        </authorList>
    </citation>
    <scope>NUCLEOTIDE SEQUENCE [LARGE SCALE GENOMIC DNA]</scope>
    <source>
        <strain evidence="2 3">GA_2019</strain>
        <tissue evidence="2">Muscle</tissue>
    </source>
</reference>
<evidence type="ECO:0000256" key="1">
    <source>
        <dbReference type="SAM" id="MobiDB-lite"/>
    </source>
</evidence>
<comment type="caution">
    <text evidence="2">The sequence shown here is derived from an EMBL/GenBank/DDBJ whole genome shotgun (WGS) entry which is preliminary data.</text>
</comment>
<organism evidence="2 3">
    <name type="scientific">Goodea atripinnis</name>
    <dbReference type="NCBI Taxonomy" id="208336"/>
    <lineage>
        <taxon>Eukaryota</taxon>
        <taxon>Metazoa</taxon>
        <taxon>Chordata</taxon>
        <taxon>Craniata</taxon>
        <taxon>Vertebrata</taxon>
        <taxon>Euteleostomi</taxon>
        <taxon>Actinopterygii</taxon>
        <taxon>Neopterygii</taxon>
        <taxon>Teleostei</taxon>
        <taxon>Neoteleostei</taxon>
        <taxon>Acanthomorphata</taxon>
        <taxon>Ovalentaria</taxon>
        <taxon>Atherinomorphae</taxon>
        <taxon>Cyprinodontiformes</taxon>
        <taxon>Goodeidae</taxon>
        <taxon>Goodea</taxon>
    </lineage>
</organism>
<feature type="non-terminal residue" evidence="2">
    <location>
        <position position="1"/>
    </location>
</feature>
<proteinExistence type="predicted"/>
<feature type="region of interest" description="Disordered" evidence="1">
    <location>
        <begin position="57"/>
        <end position="85"/>
    </location>
</feature>